<evidence type="ECO:0000313" key="1">
    <source>
        <dbReference type="EMBL" id="SVE08615.1"/>
    </source>
</evidence>
<dbReference type="Gene3D" id="3.20.20.70">
    <property type="entry name" value="Aldolase class I"/>
    <property type="match status" value="1"/>
</dbReference>
<organism evidence="1">
    <name type="scientific">marine metagenome</name>
    <dbReference type="NCBI Taxonomy" id="408172"/>
    <lineage>
        <taxon>unclassified sequences</taxon>
        <taxon>metagenomes</taxon>
        <taxon>ecological metagenomes</taxon>
    </lineage>
</organism>
<dbReference type="EMBL" id="UINC01193150">
    <property type="protein sequence ID" value="SVE08615.1"/>
    <property type="molecule type" value="Genomic_DNA"/>
</dbReference>
<dbReference type="SUPFAM" id="SSF102114">
    <property type="entry name" value="Radical SAM enzymes"/>
    <property type="match status" value="1"/>
</dbReference>
<gene>
    <name evidence="1" type="ORF">METZ01_LOCUS461469</name>
</gene>
<evidence type="ECO:0008006" key="2">
    <source>
        <dbReference type="Google" id="ProtNLM"/>
    </source>
</evidence>
<dbReference type="InterPro" id="IPR058240">
    <property type="entry name" value="rSAM_sf"/>
</dbReference>
<sequence>QKWEDYKDIYTQWSKRVDIKLLSIMGGEPTLNPSFLDWVEGLSELWPESDKLITTNGSTLDKFNRNFYNLLKDTKFELFISLHNKHRRKTVLDSINTFLGESVNVSRDNLLDLPNIQDAFRKTYQIIKDPSWSDCASIEGWVNLTKEIKQECHEIHNFSPELLAEELCGWTFIDNNGVKIYVSNENQFHQGALILDQVPGKIKLHNSDPKIAHNICHSKTCHHFDKGKLYKCGQVALFNEFDQQFGLDLD</sequence>
<proteinExistence type="predicted"/>
<name>A0A383AN44_9ZZZZ</name>
<protein>
    <recommendedName>
        <fullName evidence="2">Radical SAM core domain-containing protein</fullName>
    </recommendedName>
</protein>
<accession>A0A383AN44</accession>
<reference evidence="1" key="1">
    <citation type="submission" date="2018-05" db="EMBL/GenBank/DDBJ databases">
        <authorList>
            <person name="Lanie J.A."/>
            <person name="Ng W.-L."/>
            <person name="Kazmierczak K.M."/>
            <person name="Andrzejewski T.M."/>
            <person name="Davidsen T.M."/>
            <person name="Wayne K.J."/>
            <person name="Tettelin H."/>
            <person name="Glass J.I."/>
            <person name="Rusch D."/>
            <person name="Podicherti R."/>
            <person name="Tsui H.-C.T."/>
            <person name="Winkler M.E."/>
        </authorList>
    </citation>
    <scope>NUCLEOTIDE SEQUENCE</scope>
</reference>
<dbReference type="InterPro" id="IPR013785">
    <property type="entry name" value="Aldolase_TIM"/>
</dbReference>
<feature type="non-terminal residue" evidence="1">
    <location>
        <position position="1"/>
    </location>
</feature>
<feature type="non-terminal residue" evidence="1">
    <location>
        <position position="250"/>
    </location>
</feature>
<dbReference type="AlphaFoldDB" id="A0A383AN44"/>